<organism evidence="2 3">
    <name type="scientific">Aminobacter carboxidus</name>
    <dbReference type="NCBI Taxonomy" id="376165"/>
    <lineage>
        <taxon>Bacteria</taxon>
        <taxon>Pseudomonadati</taxon>
        <taxon>Pseudomonadota</taxon>
        <taxon>Alphaproteobacteria</taxon>
        <taxon>Hyphomicrobiales</taxon>
        <taxon>Phyllobacteriaceae</taxon>
        <taxon>Aminobacter</taxon>
    </lineage>
</organism>
<dbReference type="RefSeq" id="WP_184770186.1">
    <property type="nucleotide sequence ID" value="NZ_JACHGI010000007.1"/>
</dbReference>
<evidence type="ECO:0000313" key="2">
    <source>
        <dbReference type="EMBL" id="MBB6467799.1"/>
    </source>
</evidence>
<keyword evidence="1" id="KW-0812">Transmembrane</keyword>
<feature type="transmembrane region" description="Helical" evidence="1">
    <location>
        <begin position="144"/>
        <end position="164"/>
    </location>
</feature>
<evidence type="ECO:0000313" key="3">
    <source>
        <dbReference type="Proteomes" id="UP000532373"/>
    </source>
</evidence>
<reference evidence="2 3" key="1">
    <citation type="submission" date="2020-08" db="EMBL/GenBank/DDBJ databases">
        <title>Genomic Encyclopedia of Type Strains, Phase IV (KMG-IV): sequencing the most valuable type-strain genomes for metagenomic binning, comparative biology and taxonomic classification.</title>
        <authorList>
            <person name="Goeker M."/>
        </authorList>
    </citation>
    <scope>NUCLEOTIDE SEQUENCE [LARGE SCALE GENOMIC DNA]</scope>
    <source>
        <strain evidence="2 3">DSM 17454</strain>
    </source>
</reference>
<dbReference type="EMBL" id="JACHGI010000007">
    <property type="protein sequence ID" value="MBB6467799.1"/>
    <property type="molecule type" value="Genomic_DNA"/>
</dbReference>
<sequence length="243" mass="25374">MTQLIGTAVHDAPATVEQRERSWLPACAISVVCAVTVAAALAAVFAPEIRSMLLHEDGIIEMGSVVFLAAAVVGAGAVAVLSGLRLPLALAGLIGLAELLDESSFGSRLFGFEPLPLYGGGQLDGFHDLLILAFRLLQGFSQNLAWLLVGLMLVLSAGLALFALRQTARNMAGSTTPLSGHVLLLLHVGFIGLAQVIDIAASSRALAAVEEVLELNAAILLAFYVVQVGWVESARSIWAKKAP</sequence>
<accession>A0A8E2BDZ4</accession>
<feature type="transmembrane region" description="Helical" evidence="1">
    <location>
        <begin position="217"/>
        <end position="238"/>
    </location>
</feature>
<dbReference type="Proteomes" id="UP000532373">
    <property type="component" value="Unassembled WGS sequence"/>
</dbReference>
<protein>
    <submittedName>
        <fullName evidence="2">Uncharacterized protein</fullName>
    </submittedName>
</protein>
<feature type="transmembrane region" description="Helical" evidence="1">
    <location>
        <begin position="58"/>
        <end position="81"/>
    </location>
</feature>
<feature type="transmembrane region" description="Helical" evidence="1">
    <location>
        <begin position="176"/>
        <end position="197"/>
    </location>
</feature>
<name>A0A8E2BDZ4_9HYPH</name>
<proteinExistence type="predicted"/>
<evidence type="ECO:0000256" key="1">
    <source>
        <dbReference type="SAM" id="Phobius"/>
    </source>
</evidence>
<feature type="transmembrane region" description="Helical" evidence="1">
    <location>
        <begin position="23"/>
        <end position="46"/>
    </location>
</feature>
<keyword evidence="1" id="KW-0472">Membrane</keyword>
<keyword evidence="1" id="KW-1133">Transmembrane helix</keyword>
<comment type="caution">
    <text evidence="2">The sequence shown here is derived from an EMBL/GenBank/DDBJ whole genome shotgun (WGS) entry which is preliminary data.</text>
</comment>
<gene>
    <name evidence="2" type="ORF">HNQ96_003682</name>
</gene>
<dbReference type="AlphaFoldDB" id="A0A8E2BDZ4"/>